<dbReference type="NCBIfam" id="TIGR00067">
    <property type="entry name" value="glut_race"/>
    <property type="match status" value="1"/>
</dbReference>
<comment type="catalytic activity">
    <reaction evidence="1 7">
        <text>L-glutamate = D-glutamate</text>
        <dbReference type="Rhea" id="RHEA:12813"/>
        <dbReference type="ChEBI" id="CHEBI:29985"/>
        <dbReference type="ChEBI" id="CHEBI:29986"/>
        <dbReference type="EC" id="5.1.1.3"/>
    </reaction>
</comment>
<comment type="function">
    <text evidence="7">Provides the (R)-glutamate required for cell wall biosynthesis.</text>
</comment>
<dbReference type="AlphaFoldDB" id="A0A850QKC2"/>
<dbReference type="InterPro" id="IPR004391">
    <property type="entry name" value="Glu_race"/>
</dbReference>
<evidence type="ECO:0000313" key="8">
    <source>
        <dbReference type="EMBL" id="NVO76854.1"/>
    </source>
</evidence>
<dbReference type="PANTHER" id="PTHR21198:SF2">
    <property type="entry name" value="GLUTAMATE RACEMASE"/>
    <property type="match status" value="1"/>
</dbReference>
<comment type="caution">
    <text evidence="8">The sequence shown here is derived from an EMBL/GenBank/DDBJ whole genome shotgun (WGS) entry which is preliminary data.</text>
</comment>
<reference evidence="8 9" key="1">
    <citation type="submission" date="2020-06" db="EMBL/GenBank/DDBJ databases">
        <authorList>
            <person name="Qiu C."/>
            <person name="Liu Z."/>
        </authorList>
    </citation>
    <scope>NUCLEOTIDE SEQUENCE [LARGE SCALE GENOMIC DNA]</scope>
    <source>
        <strain evidence="8 9">EM 1</strain>
    </source>
</reference>
<dbReference type="Gene3D" id="3.40.50.1860">
    <property type="match status" value="2"/>
</dbReference>
<dbReference type="PROSITE" id="PS00924">
    <property type="entry name" value="ASP_GLU_RACEMASE_2"/>
    <property type="match status" value="1"/>
</dbReference>
<comment type="pathway">
    <text evidence="7">Cell wall biogenesis; peptidoglycan biosynthesis.</text>
</comment>
<evidence type="ECO:0000256" key="3">
    <source>
        <dbReference type="ARBA" id="ARBA00022960"/>
    </source>
</evidence>
<evidence type="ECO:0000256" key="6">
    <source>
        <dbReference type="ARBA" id="ARBA00023316"/>
    </source>
</evidence>
<dbReference type="GO" id="GO:0071555">
    <property type="term" value="P:cell wall organization"/>
    <property type="evidence" value="ECO:0007669"/>
    <property type="project" value="UniProtKB-KW"/>
</dbReference>
<keyword evidence="5 7" id="KW-0413">Isomerase</keyword>
<feature type="binding site" evidence="7">
    <location>
        <begin position="190"/>
        <end position="191"/>
    </location>
    <ligand>
        <name>substrate</name>
    </ligand>
</feature>
<dbReference type="RefSeq" id="WP_176802146.1">
    <property type="nucleotide sequence ID" value="NZ_JABXYJ010000002.1"/>
</dbReference>
<evidence type="ECO:0000256" key="5">
    <source>
        <dbReference type="ARBA" id="ARBA00023235"/>
    </source>
</evidence>
<dbReference type="PANTHER" id="PTHR21198">
    <property type="entry name" value="GLUTAMATE RACEMASE"/>
    <property type="match status" value="1"/>
</dbReference>
<dbReference type="InterPro" id="IPR001920">
    <property type="entry name" value="Asp/Glu_race"/>
</dbReference>
<comment type="similarity">
    <text evidence="7">Belongs to the aspartate/glutamate racemases family.</text>
</comment>
<dbReference type="HAMAP" id="MF_00258">
    <property type="entry name" value="Glu_racemase"/>
    <property type="match status" value="1"/>
</dbReference>
<accession>A0A850QKC2</accession>
<dbReference type="Pfam" id="PF01177">
    <property type="entry name" value="Asp_Glu_race"/>
    <property type="match status" value="1"/>
</dbReference>
<feature type="binding site" evidence="7">
    <location>
        <begin position="13"/>
        <end position="14"/>
    </location>
    <ligand>
        <name>substrate</name>
    </ligand>
</feature>
<dbReference type="GO" id="GO:0008360">
    <property type="term" value="P:regulation of cell shape"/>
    <property type="evidence" value="ECO:0007669"/>
    <property type="project" value="UniProtKB-KW"/>
</dbReference>
<feature type="binding site" evidence="7">
    <location>
        <begin position="77"/>
        <end position="78"/>
    </location>
    <ligand>
        <name>substrate</name>
    </ligand>
</feature>
<evidence type="ECO:0000256" key="4">
    <source>
        <dbReference type="ARBA" id="ARBA00022984"/>
    </source>
</evidence>
<dbReference type="InterPro" id="IPR015942">
    <property type="entry name" value="Asp/Glu/hydantoin_racemase"/>
</dbReference>
<dbReference type="InterPro" id="IPR033134">
    <property type="entry name" value="Asp/Glu_racemase_AS_2"/>
</dbReference>
<dbReference type="InterPro" id="IPR018187">
    <property type="entry name" value="Asp/Glu_racemase_AS_1"/>
</dbReference>
<dbReference type="UniPathway" id="UPA00219"/>
<keyword evidence="3 7" id="KW-0133">Cell shape</keyword>
<name>A0A850QKC2_9BURK</name>
<feature type="active site" description="Proton donor/acceptor" evidence="7">
    <location>
        <position position="189"/>
    </location>
</feature>
<keyword evidence="6 7" id="KW-0961">Cell wall biogenesis/degradation</keyword>
<dbReference type="GO" id="GO:0008881">
    <property type="term" value="F:glutamate racemase activity"/>
    <property type="evidence" value="ECO:0007669"/>
    <property type="project" value="UniProtKB-UniRule"/>
</dbReference>
<dbReference type="EC" id="5.1.1.3" evidence="2 7"/>
<dbReference type="PROSITE" id="PS00923">
    <property type="entry name" value="ASP_GLU_RACEMASE_1"/>
    <property type="match status" value="1"/>
</dbReference>
<feature type="binding site" evidence="7">
    <location>
        <begin position="45"/>
        <end position="46"/>
    </location>
    <ligand>
        <name>substrate</name>
    </ligand>
</feature>
<dbReference type="Proteomes" id="UP000588051">
    <property type="component" value="Unassembled WGS sequence"/>
</dbReference>
<evidence type="ECO:0000256" key="2">
    <source>
        <dbReference type="ARBA" id="ARBA00013090"/>
    </source>
</evidence>
<keyword evidence="9" id="KW-1185">Reference proteome</keyword>
<protein>
    <recommendedName>
        <fullName evidence="2 7">Glutamate racemase</fullName>
        <ecNumber evidence="2 7">5.1.1.3</ecNumber>
    </recommendedName>
</protein>
<keyword evidence="4 7" id="KW-0573">Peptidoglycan synthesis</keyword>
<evidence type="ECO:0000256" key="7">
    <source>
        <dbReference type="HAMAP-Rule" id="MF_00258"/>
    </source>
</evidence>
<dbReference type="SUPFAM" id="SSF53681">
    <property type="entry name" value="Aspartate/glutamate racemase"/>
    <property type="match status" value="2"/>
</dbReference>
<evidence type="ECO:0000256" key="1">
    <source>
        <dbReference type="ARBA" id="ARBA00001602"/>
    </source>
</evidence>
<dbReference type="GO" id="GO:0009252">
    <property type="term" value="P:peptidoglycan biosynthetic process"/>
    <property type="evidence" value="ECO:0007669"/>
    <property type="project" value="UniProtKB-UniRule"/>
</dbReference>
<dbReference type="EMBL" id="JABXYJ010000002">
    <property type="protein sequence ID" value="NVO76854.1"/>
    <property type="molecule type" value="Genomic_DNA"/>
</dbReference>
<evidence type="ECO:0000313" key="9">
    <source>
        <dbReference type="Proteomes" id="UP000588051"/>
    </source>
</evidence>
<gene>
    <name evidence="7 8" type="primary">murI</name>
    <name evidence="8" type="ORF">HV832_03275</name>
</gene>
<sequence>MQHSPSAPVGIFDSGIGGLSVLQHIRQLLPHEKLIYFADSGFAPYGEKSEQTIVARCQSITEFLLQLHCKAIVIACNTATAAAARVLRPQYPAQILIGMEPGLKPACQHTRSGVVGVMATQGTLNSLKFRNLRDQLSDVHQVRFVQQACTGLADQIEKAEFSSPKTLAMLEQYLTPLLESGADTIVLGCTHYPFVEQQIRELIREKHRSGPQIELIDTGLAVARYLQTQLQDHGLLAIDAAIPGITAFTTGTIQHLEAALTQLLPHLHTPVSVRSAAGKTPVADSYPGSEFS</sequence>
<feature type="active site" description="Proton donor/acceptor" evidence="7">
    <location>
        <position position="76"/>
    </location>
</feature>
<organism evidence="8 9">
    <name type="scientific">Undibacterium oligocarboniphilum</name>
    <dbReference type="NCBI Taxonomy" id="666702"/>
    <lineage>
        <taxon>Bacteria</taxon>
        <taxon>Pseudomonadati</taxon>
        <taxon>Pseudomonadota</taxon>
        <taxon>Betaproteobacteria</taxon>
        <taxon>Burkholderiales</taxon>
        <taxon>Oxalobacteraceae</taxon>
        <taxon>Undibacterium</taxon>
    </lineage>
</organism>
<proteinExistence type="inferred from homology"/>